<comment type="caution">
    <text evidence="8">The sequence shown here is derived from an EMBL/GenBank/DDBJ whole genome shotgun (WGS) entry which is preliminary data.</text>
</comment>
<keyword evidence="9" id="KW-1185">Reference proteome</keyword>
<evidence type="ECO:0000256" key="4">
    <source>
        <dbReference type="ARBA" id="ARBA00022490"/>
    </source>
</evidence>
<protein>
    <recommendedName>
        <fullName evidence="3">Thioredoxin domain-containing protein 17</fullName>
    </recommendedName>
</protein>
<evidence type="ECO:0000313" key="9">
    <source>
        <dbReference type="Proteomes" id="UP001209878"/>
    </source>
</evidence>
<dbReference type="GO" id="GO:0005829">
    <property type="term" value="C:cytosol"/>
    <property type="evidence" value="ECO:0007669"/>
    <property type="project" value="TreeGrafter"/>
</dbReference>
<dbReference type="SUPFAM" id="SSF52833">
    <property type="entry name" value="Thioredoxin-like"/>
    <property type="match status" value="1"/>
</dbReference>
<sequence>MVKEIEVHGFDELMKTTEAEEGNKVCVLFTGTLDDNGQSWCPDCVKADPVIKECLQYADPETVFITCFVGDRKYWKDQKNEFRTSSKTKVKSIPMLMVWGTRRTLEEDQCAATSLVRMFFEEA</sequence>
<dbReference type="PANTHER" id="PTHR12452">
    <property type="entry name" value="42-9-9 PROTEIN-RELATED"/>
    <property type="match status" value="1"/>
</dbReference>
<keyword evidence="5" id="KW-1015">Disulfide bond</keyword>
<comment type="subcellular location">
    <subcellularLocation>
        <location evidence="1">Cytoplasm</location>
    </subcellularLocation>
</comment>
<dbReference type="CDD" id="cd02952">
    <property type="entry name" value="TRP14_like"/>
    <property type="match status" value="1"/>
</dbReference>
<evidence type="ECO:0000259" key="7">
    <source>
        <dbReference type="Pfam" id="PF06110"/>
    </source>
</evidence>
<comment type="similarity">
    <text evidence="2">Belongs to the thioredoxin family.</text>
</comment>
<evidence type="ECO:0000256" key="5">
    <source>
        <dbReference type="ARBA" id="ARBA00023157"/>
    </source>
</evidence>
<dbReference type="Gene3D" id="3.40.30.10">
    <property type="entry name" value="Glutaredoxin"/>
    <property type="match status" value="1"/>
</dbReference>
<dbReference type="AlphaFoldDB" id="A0AAD9KUU2"/>
<keyword evidence="6" id="KW-0676">Redox-active center</keyword>
<dbReference type="Pfam" id="PF06110">
    <property type="entry name" value="TXD17-like_Trx"/>
    <property type="match status" value="1"/>
</dbReference>
<dbReference type="InterPro" id="IPR010357">
    <property type="entry name" value="TXNDC17_dom"/>
</dbReference>
<dbReference type="EMBL" id="JAODUO010000579">
    <property type="protein sequence ID" value="KAK2177779.1"/>
    <property type="molecule type" value="Genomic_DNA"/>
</dbReference>
<accession>A0AAD9KUU2</accession>
<dbReference type="FunFam" id="3.40.30.10:FF:000124">
    <property type="entry name" value="Thioredoxin domain-containing 17"/>
    <property type="match status" value="1"/>
</dbReference>
<evidence type="ECO:0000256" key="1">
    <source>
        <dbReference type="ARBA" id="ARBA00004496"/>
    </source>
</evidence>
<evidence type="ECO:0000256" key="6">
    <source>
        <dbReference type="ARBA" id="ARBA00023284"/>
    </source>
</evidence>
<evidence type="ECO:0000256" key="2">
    <source>
        <dbReference type="ARBA" id="ARBA00008987"/>
    </source>
</evidence>
<dbReference type="PANTHER" id="PTHR12452:SF0">
    <property type="entry name" value="THIOREDOXIN DOMAIN-CONTAINING PROTEIN 17"/>
    <property type="match status" value="1"/>
</dbReference>
<evidence type="ECO:0000313" key="8">
    <source>
        <dbReference type="EMBL" id="KAK2177779.1"/>
    </source>
</evidence>
<feature type="domain" description="Thioredoxin" evidence="7">
    <location>
        <begin position="7"/>
        <end position="122"/>
    </location>
</feature>
<dbReference type="InterPro" id="IPR045108">
    <property type="entry name" value="TXNDC17-like"/>
</dbReference>
<reference evidence="8" key="1">
    <citation type="journal article" date="2023" name="Mol. Biol. Evol.">
        <title>Third-Generation Sequencing Reveals the Adaptive Role of the Epigenome in Three Deep-Sea Polychaetes.</title>
        <authorList>
            <person name="Perez M."/>
            <person name="Aroh O."/>
            <person name="Sun Y."/>
            <person name="Lan Y."/>
            <person name="Juniper S.K."/>
            <person name="Young C.R."/>
            <person name="Angers B."/>
            <person name="Qian P.Y."/>
        </authorList>
    </citation>
    <scope>NUCLEOTIDE SEQUENCE</scope>
    <source>
        <strain evidence="8">R07B-5</strain>
    </source>
</reference>
<keyword evidence="4" id="KW-0963">Cytoplasm</keyword>
<dbReference type="InterPro" id="IPR036249">
    <property type="entry name" value="Thioredoxin-like_sf"/>
</dbReference>
<proteinExistence type="inferred from homology"/>
<dbReference type="Proteomes" id="UP001209878">
    <property type="component" value="Unassembled WGS sequence"/>
</dbReference>
<evidence type="ECO:0000256" key="3">
    <source>
        <dbReference type="ARBA" id="ARBA00016949"/>
    </source>
</evidence>
<dbReference type="GO" id="GO:0047134">
    <property type="term" value="F:protein-disulfide reductase [NAD(P)H] activity"/>
    <property type="evidence" value="ECO:0007669"/>
    <property type="project" value="InterPro"/>
</dbReference>
<gene>
    <name evidence="8" type="ORF">NP493_578g00010</name>
</gene>
<name>A0AAD9KUU2_RIDPI</name>
<organism evidence="8 9">
    <name type="scientific">Ridgeia piscesae</name>
    <name type="common">Tubeworm</name>
    <dbReference type="NCBI Taxonomy" id="27915"/>
    <lineage>
        <taxon>Eukaryota</taxon>
        <taxon>Metazoa</taxon>
        <taxon>Spiralia</taxon>
        <taxon>Lophotrochozoa</taxon>
        <taxon>Annelida</taxon>
        <taxon>Polychaeta</taxon>
        <taxon>Sedentaria</taxon>
        <taxon>Canalipalpata</taxon>
        <taxon>Sabellida</taxon>
        <taxon>Siboglinidae</taxon>
        <taxon>Ridgeia</taxon>
    </lineage>
</organism>